<dbReference type="RefSeq" id="WP_258825848.1">
    <property type="nucleotide sequence ID" value="NZ_JANUHA010000001.1"/>
</dbReference>
<organism evidence="2 3">
    <name type="scientific">Massilia agri</name>
    <dbReference type="NCBI Taxonomy" id="1886785"/>
    <lineage>
        <taxon>Bacteria</taxon>
        <taxon>Pseudomonadati</taxon>
        <taxon>Pseudomonadota</taxon>
        <taxon>Betaproteobacteria</taxon>
        <taxon>Burkholderiales</taxon>
        <taxon>Oxalobacteraceae</taxon>
        <taxon>Telluria group</taxon>
        <taxon>Massilia</taxon>
    </lineage>
</organism>
<dbReference type="EMBL" id="JANUHA010000001">
    <property type="protein sequence ID" value="MCS0594756.1"/>
    <property type="molecule type" value="Genomic_DNA"/>
</dbReference>
<sequence length="190" mass="20502">MAVICPKCSHVRPLDASNPDWQCPNCGICYAKFVNGPPQGPRPVAPAVEGRGLRLGWLFKVLLLVVLVLILKVLIERGQAARPEEQVTVLVMREEEENKPDMDPGLALANAAISASGVDATLLHSLSGRLEKSCARNKYGLSESACIARVREREDGCAAQTSGRFPGQIGNTDRMGMLVQAYVACIFENA</sequence>
<name>A0ABT2AEU9_9BURK</name>
<keyword evidence="1" id="KW-0472">Membrane</keyword>
<gene>
    <name evidence="2" type="ORF">NX780_00180</name>
</gene>
<accession>A0ABT2AEU9</accession>
<evidence type="ECO:0000256" key="1">
    <source>
        <dbReference type="SAM" id="Phobius"/>
    </source>
</evidence>
<comment type="caution">
    <text evidence="2">The sequence shown here is derived from an EMBL/GenBank/DDBJ whole genome shotgun (WGS) entry which is preliminary data.</text>
</comment>
<keyword evidence="1" id="KW-1133">Transmembrane helix</keyword>
<keyword evidence="1" id="KW-0812">Transmembrane</keyword>
<keyword evidence="3" id="KW-1185">Reference proteome</keyword>
<dbReference type="Proteomes" id="UP001206572">
    <property type="component" value="Unassembled WGS sequence"/>
</dbReference>
<proteinExistence type="predicted"/>
<evidence type="ECO:0000313" key="3">
    <source>
        <dbReference type="Proteomes" id="UP001206572"/>
    </source>
</evidence>
<feature type="transmembrane region" description="Helical" evidence="1">
    <location>
        <begin position="57"/>
        <end position="75"/>
    </location>
</feature>
<protein>
    <submittedName>
        <fullName evidence="2">Uncharacterized protein</fullName>
    </submittedName>
</protein>
<evidence type="ECO:0000313" key="2">
    <source>
        <dbReference type="EMBL" id="MCS0594756.1"/>
    </source>
</evidence>
<reference evidence="2 3" key="1">
    <citation type="submission" date="2022-08" db="EMBL/GenBank/DDBJ databases">
        <title>Reclassification of Massilia species as members of the genera Telluria, Duganella, Pseudoduganella, Mokoshia gen. nov. and Zemynaea gen. nov. using orthogonal and non-orthogonal genome-based approaches.</title>
        <authorList>
            <person name="Bowman J.P."/>
        </authorList>
    </citation>
    <scope>NUCLEOTIDE SEQUENCE [LARGE SCALE GENOMIC DNA]</scope>
    <source>
        <strain evidence="2 3">JCM 31661</strain>
    </source>
</reference>